<dbReference type="Gene3D" id="2.30.30.40">
    <property type="entry name" value="SH3 Domains"/>
    <property type="match status" value="1"/>
</dbReference>
<comment type="caution">
    <text evidence="2">The sequence shown here is derived from an EMBL/GenBank/DDBJ whole genome shotgun (WGS) entry which is preliminary data.</text>
</comment>
<feature type="chain" id="PRO_5047521443" description="SH3b domain-containing protein" evidence="1">
    <location>
        <begin position="17"/>
        <end position="175"/>
    </location>
</feature>
<accession>A0ABQ5UNS6</accession>
<reference evidence="2" key="2">
    <citation type="submission" date="2023-01" db="EMBL/GenBank/DDBJ databases">
        <title>Draft genome sequence of Maritalea porphyrae strain NBRC 107169.</title>
        <authorList>
            <person name="Sun Q."/>
            <person name="Mori K."/>
        </authorList>
    </citation>
    <scope>NUCLEOTIDE SEQUENCE</scope>
    <source>
        <strain evidence="2">NBRC 107169</strain>
    </source>
</reference>
<evidence type="ECO:0000313" key="3">
    <source>
        <dbReference type="Proteomes" id="UP001161405"/>
    </source>
</evidence>
<evidence type="ECO:0000256" key="1">
    <source>
        <dbReference type="SAM" id="SignalP"/>
    </source>
</evidence>
<reference evidence="2" key="1">
    <citation type="journal article" date="2014" name="Int. J. Syst. Evol. Microbiol.">
        <title>Complete genome of a new Firmicutes species belonging to the dominant human colonic microbiota ('Ruminococcus bicirculans') reveals two chromosomes and a selective capacity to utilize plant glucans.</title>
        <authorList>
            <consortium name="NISC Comparative Sequencing Program"/>
            <person name="Wegmann U."/>
            <person name="Louis P."/>
            <person name="Goesmann A."/>
            <person name="Henrissat B."/>
            <person name="Duncan S.H."/>
            <person name="Flint H.J."/>
        </authorList>
    </citation>
    <scope>NUCLEOTIDE SEQUENCE</scope>
    <source>
        <strain evidence="2">NBRC 107169</strain>
    </source>
</reference>
<organism evidence="2 3">
    <name type="scientific">Maritalea porphyrae</name>
    <dbReference type="NCBI Taxonomy" id="880732"/>
    <lineage>
        <taxon>Bacteria</taxon>
        <taxon>Pseudomonadati</taxon>
        <taxon>Pseudomonadota</taxon>
        <taxon>Alphaproteobacteria</taxon>
        <taxon>Hyphomicrobiales</taxon>
        <taxon>Devosiaceae</taxon>
        <taxon>Maritalea</taxon>
    </lineage>
</organism>
<dbReference type="EMBL" id="BSNI01000002">
    <property type="protein sequence ID" value="GLQ16946.1"/>
    <property type="molecule type" value="Genomic_DNA"/>
</dbReference>
<feature type="signal peptide" evidence="1">
    <location>
        <begin position="1"/>
        <end position="16"/>
    </location>
</feature>
<keyword evidence="1" id="KW-0732">Signal</keyword>
<evidence type="ECO:0000313" key="2">
    <source>
        <dbReference type="EMBL" id="GLQ16946.1"/>
    </source>
</evidence>
<dbReference type="Pfam" id="PF06347">
    <property type="entry name" value="SH3_4"/>
    <property type="match status" value="2"/>
</dbReference>
<name>A0ABQ5UNS6_9HYPH</name>
<gene>
    <name evidence="2" type="ORF">GCM10007879_11950</name>
</gene>
<proteinExistence type="predicted"/>
<protein>
    <recommendedName>
        <fullName evidence="4">SH3b domain-containing protein</fullName>
    </recommendedName>
</protein>
<evidence type="ECO:0008006" key="4">
    <source>
        <dbReference type="Google" id="ProtNLM"/>
    </source>
</evidence>
<sequence length="175" mass="19268">MAFVVVFFAATSPVFAQSVGASGLPLPRFASLGSSKINVRVGPGQKYEVAWIFVQNGLPIEIIQEFDAWRKIRDSEGAEGWIHKTLLSGRRTALVTPWLDDAVAGTPIYARADATAPRRAILQPKVMVTVEKCETSWCEVSGRYKPDPSGDKSQNFKGWINQVALWGVYQGELVK</sequence>
<dbReference type="InterPro" id="IPR010466">
    <property type="entry name" value="DUF1058"/>
</dbReference>
<dbReference type="Proteomes" id="UP001161405">
    <property type="component" value="Unassembled WGS sequence"/>
</dbReference>
<keyword evidence="3" id="KW-1185">Reference proteome</keyword>